<name>A0A6B9G440_PANCY</name>
<dbReference type="GO" id="GO:0030170">
    <property type="term" value="F:pyridoxal phosphate binding"/>
    <property type="evidence" value="ECO:0007669"/>
    <property type="project" value="InterPro"/>
</dbReference>
<dbReference type="CDD" id="cd00609">
    <property type="entry name" value="AAT_like"/>
    <property type="match status" value="1"/>
</dbReference>
<geneLocation type="plasmid" evidence="8">
    <name>pne1b</name>
</geneLocation>
<comment type="cofactor">
    <cofactor evidence="1">
        <name>pyridoxal 5'-phosphate</name>
        <dbReference type="ChEBI" id="CHEBI:597326"/>
    </cofactor>
</comment>
<dbReference type="InterPro" id="IPR004839">
    <property type="entry name" value="Aminotransferase_I/II_large"/>
</dbReference>
<accession>A0A6B9G440</accession>
<evidence type="ECO:0000256" key="2">
    <source>
        <dbReference type="ARBA" id="ARBA00012224"/>
    </source>
</evidence>
<evidence type="ECO:0000256" key="3">
    <source>
        <dbReference type="ARBA" id="ARBA00022898"/>
    </source>
</evidence>
<sequence length="396" mass="44272">MHPLFDTPVNRKGTNAWKWDVAGKQDMLPFHVADMDFRVATPIQKALVQKAQGGIFGYNTVPDAYFAAIQTWFRQRYQFRIEKDWIIYTTGVLAAITATLKAATLPGDGVIIQSPVYHHFFTCIRNSGCQVVENPLVYRDGIYSVDFDGLERLAAHPSNKVLLLCHPHNPVGRRWTASELEKIAGICVRHQVLIISDEIHCDLVHGEAPHIPLASLSPAIRQNTVTCTSPSKGFNLAGLQVANIFCANSALRKDINRYINIHEVCDLNSFAIEGLIAAYTEPESSQWLEEVKIYIRDNYAFLAETLRRIFPGLHILPLEATYLAWIDCTATGLSADELTNQLYRETGVLLSSGHEFGENGRHFIRVNLACPRSQLSDGLQRMSAFFSALNGKILTC</sequence>
<dbReference type="InterPro" id="IPR015421">
    <property type="entry name" value="PyrdxlP-dep_Trfase_major"/>
</dbReference>
<organism evidence="7 8">
    <name type="scientific">Pantoea cypripedii</name>
    <name type="common">Pectobacterium cypripedii</name>
    <name type="synonym">Erwinia cypripedii</name>
    <dbReference type="NCBI Taxonomy" id="55209"/>
    <lineage>
        <taxon>Bacteria</taxon>
        <taxon>Pseudomonadati</taxon>
        <taxon>Pseudomonadota</taxon>
        <taxon>Gammaproteobacteria</taxon>
        <taxon>Enterobacterales</taxon>
        <taxon>Erwiniaceae</taxon>
        <taxon>Pantoea</taxon>
    </lineage>
</organism>
<evidence type="ECO:0000256" key="1">
    <source>
        <dbReference type="ARBA" id="ARBA00001933"/>
    </source>
</evidence>
<evidence type="ECO:0000259" key="6">
    <source>
        <dbReference type="Pfam" id="PF00155"/>
    </source>
</evidence>
<dbReference type="AlphaFoldDB" id="A0A6B9G440"/>
<keyword evidence="4 7" id="KW-0456">Lyase</keyword>
<dbReference type="NCBIfam" id="TIGR04350">
    <property type="entry name" value="C_S_lyase_PatB"/>
    <property type="match status" value="1"/>
</dbReference>
<dbReference type="InterPro" id="IPR027619">
    <property type="entry name" value="C-S_lyase_PatB-like"/>
</dbReference>
<dbReference type="PANTHER" id="PTHR43525:SF1">
    <property type="entry name" value="PROTEIN MALY"/>
    <property type="match status" value="1"/>
</dbReference>
<evidence type="ECO:0000256" key="5">
    <source>
        <dbReference type="ARBA" id="ARBA00037974"/>
    </source>
</evidence>
<feature type="domain" description="Aminotransferase class I/classII large" evidence="6">
    <location>
        <begin position="32"/>
        <end position="379"/>
    </location>
</feature>
<protein>
    <recommendedName>
        <fullName evidence="2">cysteine-S-conjugate beta-lyase</fullName>
        <ecNumber evidence="2">4.4.1.13</ecNumber>
    </recommendedName>
</protein>
<dbReference type="Proteomes" id="UP000502005">
    <property type="component" value="Plasmid pNE1B"/>
</dbReference>
<dbReference type="Gene3D" id="3.90.1150.10">
    <property type="entry name" value="Aspartate Aminotransferase, domain 1"/>
    <property type="match status" value="1"/>
</dbReference>
<comment type="similarity">
    <text evidence="5">Belongs to the class-II pyridoxal-phosphate-dependent aminotransferase family. MalY/PatB cystathionine beta-lyase subfamily.</text>
</comment>
<dbReference type="Gene3D" id="3.40.640.10">
    <property type="entry name" value="Type I PLP-dependent aspartate aminotransferase-like (Major domain)"/>
    <property type="match status" value="1"/>
</dbReference>
<evidence type="ECO:0000313" key="7">
    <source>
        <dbReference type="EMBL" id="QGY32431.1"/>
    </source>
</evidence>
<dbReference type="InterPro" id="IPR051798">
    <property type="entry name" value="Class-II_PLP-Dep_Aminotrans"/>
</dbReference>
<proteinExistence type="inferred from homology"/>
<evidence type="ECO:0000313" key="8">
    <source>
        <dbReference type="Proteomes" id="UP000502005"/>
    </source>
</evidence>
<dbReference type="SUPFAM" id="SSF53383">
    <property type="entry name" value="PLP-dependent transferases"/>
    <property type="match status" value="1"/>
</dbReference>
<dbReference type="EC" id="4.4.1.13" evidence="2"/>
<reference evidence="7 8" key="1">
    <citation type="submission" date="2017-11" db="EMBL/GenBank/DDBJ databases">
        <title>Genome sequence of Pantoea cypripedii NE1.</title>
        <authorList>
            <person name="Nascimento F.X."/>
        </authorList>
    </citation>
    <scope>NUCLEOTIDE SEQUENCE [LARGE SCALE GENOMIC DNA]</scope>
    <source>
        <strain evidence="7 8">NE1</strain>
        <plasmid evidence="8">pne1b</plasmid>
    </source>
</reference>
<dbReference type="Pfam" id="PF00155">
    <property type="entry name" value="Aminotran_1_2"/>
    <property type="match status" value="1"/>
</dbReference>
<dbReference type="RefSeq" id="WP_208718320.1">
    <property type="nucleotide sequence ID" value="NZ_CP024770.1"/>
</dbReference>
<keyword evidence="3" id="KW-0663">Pyridoxal phosphate</keyword>
<dbReference type="GO" id="GO:0047804">
    <property type="term" value="F:cysteine-S-conjugate beta-lyase activity"/>
    <property type="evidence" value="ECO:0007669"/>
    <property type="project" value="UniProtKB-EC"/>
</dbReference>
<dbReference type="PANTHER" id="PTHR43525">
    <property type="entry name" value="PROTEIN MALY"/>
    <property type="match status" value="1"/>
</dbReference>
<dbReference type="InterPro" id="IPR015422">
    <property type="entry name" value="PyrdxlP-dep_Trfase_small"/>
</dbReference>
<keyword evidence="7" id="KW-0614">Plasmid</keyword>
<dbReference type="InterPro" id="IPR015424">
    <property type="entry name" value="PyrdxlP-dep_Trfase"/>
</dbReference>
<dbReference type="EMBL" id="CP024770">
    <property type="protein sequence ID" value="QGY32431.1"/>
    <property type="molecule type" value="Genomic_DNA"/>
</dbReference>
<gene>
    <name evidence="7" type="ORF">CUN67_26005</name>
</gene>
<evidence type="ECO:0000256" key="4">
    <source>
        <dbReference type="ARBA" id="ARBA00023239"/>
    </source>
</evidence>